<dbReference type="Gene3D" id="1.20.1720.10">
    <property type="entry name" value="Multidrug resistance protein D"/>
    <property type="match status" value="1"/>
</dbReference>
<keyword evidence="5 8" id="KW-0472">Membrane</keyword>
<dbReference type="InterPro" id="IPR011701">
    <property type="entry name" value="MFS"/>
</dbReference>
<evidence type="ECO:0000256" key="7">
    <source>
        <dbReference type="SAM" id="MobiDB-lite"/>
    </source>
</evidence>
<gene>
    <name evidence="11" type="ORF">B0T10DRAFT_483988</name>
</gene>
<feature type="region of interest" description="Disordered" evidence="7">
    <location>
        <begin position="604"/>
        <end position="633"/>
    </location>
</feature>
<evidence type="ECO:0000256" key="3">
    <source>
        <dbReference type="ARBA" id="ARBA00022692"/>
    </source>
</evidence>
<dbReference type="OrthoDB" id="10021397at2759"/>
<dbReference type="CDD" id="cd17502">
    <property type="entry name" value="MFS_Azr1_MDR_like"/>
    <property type="match status" value="1"/>
</dbReference>
<feature type="signal peptide" evidence="9">
    <location>
        <begin position="1"/>
        <end position="22"/>
    </location>
</feature>
<name>A0A9P8WAP0_9HYPO</name>
<proteinExistence type="predicted"/>
<evidence type="ECO:0000256" key="5">
    <source>
        <dbReference type="ARBA" id="ARBA00023136"/>
    </source>
</evidence>
<feature type="transmembrane region" description="Helical" evidence="8">
    <location>
        <begin position="443"/>
        <end position="465"/>
    </location>
</feature>
<dbReference type="FunFam" id="1.20.1720.10:FF:000012">
    <property type="entry name" value="MFS toxin efflux pump (AflT)"/>
    <property type="match status" value="1"/>
</dbReference>
<dbReference type="GO" id="GO:0005886">
    <property type="term" value="C:plasma membrane"/>
    <property type="evidence" value="ECO:0007669"/>
    <property type="project" value="TreeGrafter"/>
</dbReference>
<dbReference type="InterPro" id="IPR020846">
    <property type="entry name" value="MFS_dom"/>
</dbReference>
<feature type="chain" id="PRO_5040228045" evidence="9">
    <location>
        <begin position="23"/>
        <end position="633"/>
    </location>
</feature>
<feature type="domain" description="Major facilitator superfamily (MFS) profile" evidence="10">
    <location>
        <begin position="118"/>
        <end position="604"/>
    </location>
</feature>
<feature type="transmembrane region" description="Helical" evidence="8">
    <location>
        <begin position="271"/>
        <end position="293"/>
    </location>
</feature>
<feature type="transmembrane region" description="Helical" evidence="8">
    <location>
        <begin position="343"/>
        <end position="363"/>
    </location>
</feature>
<feature type="transmembrane region" description="Helical" evidence="8">
    <location>
        <begin position="244"/>
        <end position="264"/>
    </location>
</feature>
<feature type="transmembrane region" description="Helical" evidence="8">
    <location>
        <begin position="313"/>
        <end position="331"/>
    </location>
</feature>
<dbReference type="GO" id="GO:0022857">
    <property type="term" value="F:transmembrane transporter activity"/>
    <property type="evidence" value="ECO:0007669"/>
    <property type="project" value="InterPro"/>
</dbReference>
<evidence type="ECO:0000256" key="4">
    <source>
        <dbReference type="ARBA" id="ARBA00022989"/>
    </source>
</evidence>
<protein>
    <submittedName>
        <fullName evidence="11">MFS aflatoxin efflux pump</fullName>
    </submittedName>
</protein>
<dbReference type="InterPro" id="IPR036259">
    <property type="entry name" value="MFS_trans_sf"/>
</dbReference>
<accession>A0A9P8WAP0</accession>
<dbReference type="FunFam" id="1.20.1250.20:FF:000196">
    <property type="entry name" value="MFS toxin efflux pump (AflT)"/>
    <property type="match status" value="1"/>
</dbReference>
<dbReference type="AlphaFoldDB" id="A0A9P8WAP0"/>
<feature type="transmembrane region" description="Helical" evidence="8">
    <location>
        <begin position="212"/>
        <end position="232"/>
    </location>
</feature>
<evidence type="ECO:0000256" key="2">
    <source>
        <dbReference type="ARBA" id="ARBA00022448"/>
    </source>
</evidence>
<evidence type="ECO:0000259" key="10">
    <source>
        <dbReference type="PROSITE" id="PS50850"/>
    </source>
</evidence>
<dbReference type="PANTHER" id="PTHR23501">
    <property type="entry name" value="MAJOR FACILITATOR SUPERFAMILY"/>
    <property type="match status" value="1"/>
</dbReference>
<dbReference type="SUPFAM" id="SSF103473">
    <property type="entry name" value="MFS general substrate transporter"/>
    <property type="match status" value="1"/>
</dbReference>
<evidence type="ECO:0000256" key="9">
    <source>
        <dbReference type="SAM" id="SignalP"/>
    </source>
</evidence>
<dbReference type="EMBL" id="JAGPYM010000007">
    <property type="protein sequence ID" value="KAH6892624.1"/>
    <property type="molecule type" value="Genomic_DNA"/>
</dbReference>
<feature type="transmembrane region" description="Helical" evidence="8">
    <location>
        <begin position="383"/>
        <end position="405"/>
    </location>
</feature>
<evidence type="ECO:0000256" key="6">
    <source>
        <dbReference type="ARBA" id="ARBA00023180"/>
    </source>
</evidence>
<dbReference type="PANTHER" id="PTHR23501:SF153">
    <property type="entry name" value="AFLATOXIN EFFLUX PUMP, PUTATIVE-RELATED"/>
    <property type="match status" value="1"/>
</dbReference>
<keyword evidence="9" id="KW-0732">Signal</keyword>
<evidence type="ECO:0000313" key="12">
    <source>
        <dbReference type="Proteomes" id="UP000777438"/>
    </source>
</evidence>
<comment type="subcellular location">
    <subcellularLocation>
        <location evidence="1">Membrane</location>
        <topology evidence="1">Multi-pass membrane protein</topology>
    </subcellularLocation>
</comment>
<dbReference type="Proteomes" id="UP000777438">
    <property type="component" value="Unassembled WGS sequence"/>
</dbReference>
<feature type="compositionally biased region" description="Basic and acidic residues" evidence="7">
    <location>
        <begin position="606"/>
        <end position="624"/>
    </location>
</feature>
<dbReference type="PRINTS" id="PR01036">
    <property type="entry name" value="TCRTETB"/>
</dbReference>
<reference evidence="11 12" key="1">
    <citation type="journal article" date="2021" name="Nat. Commun.">
        <title>Genetic determinants of endophytism in the Arabidopsis root mycobiome.</title>
        <authorList>
            <person name="Mesny F."/>
            <person name="Miyauchi S."/>
            <person name="Thiergart T."/>
            <person name="Pickel B."/>
            <person name="Atanasova L."/>
            <person name="Karlsson M."/>
            <person name="Huettel B."/>
            <person name="Barry K.W."/>
            <person name="Haridas S."/>
            <person name="Chen C."/>
            <person name="Bauer D."/>
            <person name="Andreopoulos W."/>
            <person name="Pangilinan J."/>
            <person name="LaButti K."/>
            <person name="Riley R."/>
            <person name="Lipzen A."/>
            <person name="Clum A."/>
            <person name="Drula E."/>
            <person name="Henrissat B."/>
            <person name="Kohler A."/>
            <person name="Grigoriev I.V."/>
            <person name="Martin F.M."/>
            <person name="Hacquard S."/>
        </authorList>
    </citation>
    <scope>NUCLEOTIDE SEQUENCE [LARGE SCALE GENOMIC DNA]</scope>
    <source>
        <strain evidence="11 12">MPI-CAGE-CH-0241</strain>
    </source>
</reference>
<feature type="transmembrane region" description="Helical" evidence="8">
    <location>
        <begin position="417"/>
        <end position="437"/>
    </location>
</feature>
<comment type="caution">
    <text evidence="11">The sequence shown here is derived from an EMBL/GenBank/DDBJ whole genome shotgun (WGS) entry which is preliminary data.</text>
</comment>
<keyword evidence="2" id="KW-0813">Transport</keyword>
<keyword evidence="12" id="KW-1185">Reference proteome</keyword>
<dbReference type="Gene3D" id="1.20.1250.20">
    <property type="entry name" value="MFS general substrate transporter like domains"/>
    <property type="match status" value="1"/>
</dbReference>
<evidence type="ECO:0000256" key="1">
    <source>
        <dbReference type="ARBA" id="ARBA00004141"/>
    </source>
</evidence>
<sequence length="633" mass="67723">MCLGALLYILACSHWIPSQIISINLSLPSTTPTATNETLQHFSFLPLEDATVCGILPLPRHRMASIQSTQNDFAIPPSEAAPNEKPYLDVADKVDDSEASNTGNERFQKQPLTTVVLLTTTSLMAMFLIALDRTIITTAVPDITNEFESIPNIGWYASAYLMTCGAFQLMFGKIYSMYSVKFVLLLSILLFEIGSAICGAACSSISFIIGRAVAGIGAAGILAGCVVTVTRTVPLGKQPAMNGLMGSIFGIAIILGPLIGGALTSNTTWRWCFYINLPIGGVVMVVRAFTIKVPNSKTTSLPWKEKLWQLDPLGALCLVPGVICLVLALQWGGQAYAWSSGRVVALLTVMSTLLVSFVAVQIFRPKTAMLPPRLFKQRSVVAGLWQMFFVGAGMYVIIYYLPVWFQAVKGDSAVKSGIKLLPLMLSMLVASILFGGVAQKLGYYTPVGILGAAIMAVGAGLFILLKVDSGHSSWIGFQVVFGFGMGLSMQTPIIAAQTVLAPRDIPIGISVMFFGQLLGGAIGVPVGTTILNNRLLKKLAGVSGFDKSLVTSGGATELIRSLRAELKPTVLQAYNEALQDTFKVGTILTALAFLGVASMEWTSTRPDCDDSAKPRPVDEERNDGVVETSATMF</sequence>
<evidence type="ECO:0000313" key="11">
    <source>
        <dbReference type="EMBL" id="KAH6892624.1"/>
    </source>
</evidence>
<feature type="transmembrane region" description="Helical" evidence="8">
    <location>
        <begin position="474"/>
        <end position="495"/>
    </location>
</feature>
<keyword evidence="6" id="KW-0325">Glycoprotein</keyword>
<keyword evidence="3 8" id="KW-0812">Transmembrane</keyword>
<feature type="transmembrane region" description="Helical" evidence="8">
    <location>
        <begin position="153"/>
        <end position="171"/>
    </location>
</feature>
<feature type="transmembrane region" description="Helical" evidence="8">
    <location>
        <begin position="507"/>
        <end position="531"/>
    </location>
</feature>
<evidence type="ECO:0000256" key="8">
    <source>
        <dbReference type="SAM" id="Phobius"/>
    </source>
</evidence>
<dbReference type="PROSITE" id="PS50850">
    <property type="entry name" value="MFS"/>
    <property type="match status" value="1"/>
</dbReference>
<feature type="transmembrane region" description="Helical" evidence="8">
    <location>
        <begin position="183"/>
        <end position="205"/>
    </location>
</feature>
<feature type="transmembrane region" description="Helical" evidence="8">
    <location>
        <begin position="112"/>
        <end position="132"/>
    </location>
</feature>
<organism evidence="11 12">
    <name type="scientific">Thelonectria olida</name>
    <dbReference type="NCBI Taxonomy" id="1576542"/>
    <lineage>
        <taxon>Eukaryota</taxon>
        <taxon>Fungi</taxon>
        <taxon>Dikarya</taxon>
        <taxon>Ascomycota</taxon>
        <taxon>Pezizomycotina</taxon>
        <taxon>Sordariomycetes</taxon>
        <taxon>Hypocreomycetidae</taxon>
        <taxon>Hypocreales</taxon>
        <taxon>Nectriaceae</taxon>
        <taxon>Thelonectria</taxon>
    </lineage>
</organism>
<dbReference type="Pfam" id="PF07690">
    <property type="entry name" value="MFS_1"/>
    <property type="match status" value="1"/>
</dbReference>
<keyword evidence="4 8" id="KW-1133">Transmembrane helix</keyword>